<feature type="compositionally biased region" description="Basic and acidic residues" evidence="15">
    <location>
        <begin position="710"/>
        <end position="720"/>
    </location>
</feature>
<dbReference type="Gene3D" id="3.40.710.10">
    <property type="entry name" value="DD-peptidase/beta-lactamase superfamily"/>
    <property type="match status" value="1"/>
</dbReference>
<evidence type="ECO:0000256" key="12">
    <source>
        <dbReference type="ARBA" id="ARBA00023316"/>
    </source>
</evidence>
<protein>
    <submittedName>
        <fullName evidence="19">Penicillin-binding protein 2D</fullName>
    </submittedName>
</protein>
<dbReference type="SUPFAM" id="SSF53955">
    <property type="entry name" value="Lysozyme-like"/>
    <property type="match status" value="1"/>
</dbReference>
<evidence type="ECO:0000256" key="5">
    <source>
        <dbReference type="ARBA" id="ARBA00022670"/>
    </source>
</evidence>
<dbReference type="AlphaFoldDB" id="A0A2P2ECE0"/>
<feature type="compositionally biased region" description="Basic and acidic residues" evidence="15">
    <location>
        <begin position="25"/>
        <end position="36"/>
    </location>
</feature>
<evidence type="ECO:0000256" key="14">
    <source>
        <dbReference type="ARBA" id="ARBA00049902"/>
    </source>
</evidence>
<comment type="similarity">
    <text evidence="2">In the C-terminal section; belongs to the transpeptidase family.</text>
</comment>
<feature type="compositionally biased region" description="Gly residues" evidence="15">
    <location>
        <begin position="1"/>
        <end position="10"/>
    </location>
</feature>
<evidence type="ECO:0000256" key="4">
    <source>
        <dbReference type="ARBA" id="ARBA00022645"/>
    </source>
</evidence>
<feature type="region of interest" description="Disordered" evidence="15">
    <location>
        <begin position="1"/>
        <end position="50"/>
    </location>
</feature>
<dbReference type="Pfam" id="PF00912">
    <property type="entry name" value="Transgly"/>
    <property type="match status" value="1"/>
</dbReference>
<dbReference type="OrthoDB" id="9766909at2"/>
<dbReference type="GO" id="GO:0009252">
    <property type="term" value="P:peptidoglycan biosynthetic process"/>
    <property type="evidence" value="ECO:0007669"/>
    <property type="project" value="UniProtKB-UniPathway"/>
</dbReference>
<comment type="pathway">
    <text evidence="1">Cell wall biogenesis; peptidoglycan biosynthesis.</text>
</comment>
<dbReference type="InterPro" id="IPR036950">
    <property type="entry name" value="PBP_transglycosylase"/>
</dbReference>
<evidence type="ECO:0000256" key="3">
    <source>
        <dbReference type="ARBA" id="ARBA00007739"/>
    </source>
</evidence>
<keyword evidence="10" id="KW-0573">Peptidoglycan synthesis</keyword>
<feature type="region of interest" description="Disordered" evidence="15">
    <location>
        <begin position="643"/>
        <end position="731"/>
    </location>
</feature>
<proteinExistence type="inferred from homology"/>
<evidence type="ECO:0000256" key="8">
    <source>
        <dbReference type="ARBA" id="ARBA00022801"/>
    </source>
</evidence>
<evidence type="ECO:0000256" key="1">
    <source>
        <dbReference type="ARBA" id="ARBA00004752"/>
    </source>
</evidence>
<keyword evidence="20" id="KW-1185">Reference proteome</keyword>
<organism evidence="19 20">
    <name type="scientific">Candidatus Phycosocius bacilliformis</name>
    <dbReference type="NCBI Taxonomy" id="1445552"/>
    <lineage>
        <taxon>Bacteria</taxon>
        <taxon>Pseudomonadati</taxon>
        <taxon>Pseudomonadota</taxon>
        <taxon>Alphaproteobacteria</taxon>
        <taxon>Caulobacterales</taxon>
        <taxon>Caulobacterales incertae sedis</taxon>
        <taxon>Candidatus Phycosocius</taxon>
    </lineage>
</organism>
<dbReference type="EMBL" id="BFBR01000007">
    <property type="protein sequence ID" value="GBF58711.1"/>
    <property type="molecule type" value="Genomic_DNA"/>
</dbReference>
<keyword evidence="6" id="KW-0328">Glycosyltransferase</keyword>
<dbReference type="GO" id="GO:0008955">
    <property type="term" value="F:peptidoglycan glycosyltransferase activity"/>
    <property type="evidence" value="ECO:0007669"/>
    <property type="project" value="UniProtKB-EC"/>
</dbReference>
<reference evidence="19" key="1">
    <citation type="journal article" date="2018" name="Genome Announc.">
        <title>Draft Genome Sequence of "Candidatus Phycosocius bacilliformis," an Alphaproteobacterial Ectosymbiont of the Hydrocarbon-Producing Green Alga Botryococcus braunii.</title>
        <authorList>
            <person name="Tanabe Y."/>
            <person name="Yamaguchi H."/>
            <person name="Watanabe M.M."/>
        </authorList>
    </citation>
    <scope>NUCLEOTIDE SEQUENCE [LARGE SCALE GENOMIC DNA]</scope>
    <source>
        <strain evidence="19">BOTRYCO-2</strain>
    </source>
</reference>
<keyword evidence="16" id="KW-1133">Transmembrane helix</keyword>
<comment type="caution">
    <text evidence="19">The sequence shown here is derived from an EMBL/GenBank/DDBJ whole genome shotgun (WGS) entry which is preliminary data.</text>
</comment>
<evidence type="ECO:0000256" key="2">
    <source>
        <dbReference type="ARBA" id="ARBA00007090"/>
    </source>
</evidence>
<dbReference type="GO" id="GO:0009002">
    <property type="term" value="F:serine-type D-Ala-D-Ala carboxypeptidase activity"/>
    <property type="evidence" value="ECO:0007669"/>
    <property type="project" value="UniProtKB-EC"/>
</dbReference>
<evidence type="ECO:0000256" key="15">
    <source>
        <dbReference type="SAM" id="MobiDB-lite"/>
    </source>
</evidence>
<dbReference type="Pfam" id="PF00905">
    <property type="entry name" value="Transpeptidase"/>
    <property type="match status" value="1"/>
</dbReference>
<keyword evidence="12" id="KW-0961">Cell wall biogenesis/degradation</keyword>
<dbReference type="InterPro" id="IPR001264">
    <property type="entry name" value="Glyco_trans_51"/>
</dbReference>
<dbReference type="SUPFAM" id="SSF56601">
    <property type="entry name" value="beta-lactamase/transpeptidase-like"/>
    <property type="match status" value="1"/>
</dbReference>
<dbReference type="Gene3D" id="1.10.3810.10">
    <property type="entry name" value="Biosynthetic peptidoglycan transglycosylase-like"/>
    <property type="match status" value="1"/>
</dbReference>
<comment type="similarity">
    <text evidence="3">In the N-terminal section; belongs to the glycosyltransferase 51 family.</text>
</comment>
<accession>A0A2P2ECE0</accession>
<name>A0A2P2ECE0_9PROT</name>
<dbReference type="GO" id="GO:0008658">
    <property type="term" value="F:penicillin binding"/>
    <property type="evidence" value="ECO:0007669"/>
    <property type="project" value="InterPro"/>
</dbReference>
<evidence type="ECO:0000259" key="17">
    <source>
        <dbReference type="Pfam" id="PF00905"/>
    </source>
</evidence>
<keyword evidence="11" id="KW-0511">Multifunctional enzyme</keyword>
<evidence type="ECO:0000313" key="20">
    <source>
        <dbReference type="Proteomes" id="UP000245086"/>
    </source>
</evidence>
<gene>
    <name evidence="19" type="primary">pbpG</name>
    <name evidence="19" type="ORF">PbB2_02399</name>
</gene>
<evidence type="ECO:0000256" key="16">
    <source>
        <dbReference type="SAM" id="Phobius"/>
    </source>
</evidence>
<dbReference type="GO" id="GO:0006508">
    <property type="term" value="P:proteolysis"/>
    <property type="evidence" value="ECO:0007669"/>
    <property type="project" value="UniProtKB-KW"/>
</dbReference>
<feature type="domain" description="Glycosyl transferase family 51" evidence="18">
    <location>
        <begin position="115"/>
        <end position="281"/>
    </location>
</feature>
<feature type="domain" description="Penicillin-binding protein transpeptidase" evidence="17">
    <location>
        <begin position="369"/>
        <end position="631"/>
    </location>
</feature>
<dbReference type="GO" id="GO:0071555">
    <property type="term" value="P:cell wall organization"/>
    <property type="evidence" value="ECO:0007669"/>
    <property type="project" value="UniProtKB-KW"/>
</dbReference>
<evidence type="ECO:0000256" key="10">
    <source>
        <dbReference type="ARBA" id="ARBA00022984"/>
    </source>
</evidence>
<keyword evidence="8" id="KW-0378">Hydrolase</keyword>
<keyword evidence="16" id="KW-0812">Transmembrane</keyword>
<dbReference type="Proteomes" id="UP000245086">
    <property type="component" value="Unassembled WGS sequence"/>
</dbReference>
<evidence type="ECO:0000256" key="11">
    <source>
        <dbReference type="ARBA" id="ARBA00023268"/>
    </source>
</evidence>
<evidence type="ECO:0000256" key="9">
    <source>
        <dbReference type="ARBA" id="ARBA00022960"/>
    </source>
</evidence>
<dbReference type="InterPro" id="IPR001460">
    <property type="entry name" value="PCN-bd_Tpept"/>
</dbReference>
<evidence type="ECO:0000256" key="7">
    <source>
        <dbReference type="ARBA" id="ARBA00022679"/>
    </source>
</evidence>
<dbReference type="PANTHER" id="PTHR32282:SF33">
    <property type="entry name" value="PEPTIDOGLYCAN GLYCOSYLTRANSFERASE"/>
    <property type="match status" value="1"/>
</dbReference>
<dbReference type="GO" id="GO:0030288">
    <property type="term" value="C:outer membrane-bounded periplasmic space"/>
    <property type="evidence" value="ECO:0007669"/>
    <property type="project" value="TreeGrafter"/>
</dbReference>
<keyword evidence="4" id="KW-0121">Carboxypeptidase</keyword>
<dbReference type="InterPro" id="IPR023346">
    <property type="entry name" value="Lysozyme-like_dom_sf"/>
</dbReference>
<dbReference type="RefSeq" id="WP_108985566.1">
    <property type="nucleotide sequence ID" value="NZ_BFBR01000007.1"/>
</dbReference>
<evidence type="ECO:0000313" key="19">
    <source>
        <dbReference type="EMBL" id="GBF58711.1"/>
    </source>
</evidence>
<dbReference type="InterPro" id="IPR050396">
    <property type="entry name" value="Glycosyltr_51/Transpeptidase"/>
</dbReference>
<comment type="catalytic activity">
    <reaction evidence="14">
        <text>[GlcNAc-(1-&gt;4)-Mur2Ac(oyl-L-Ala-gamma-D-Glu-L-Lys-D-Ala-D-Ala)](n)-di-trans,octa-cis-undecaprenyl diphosphate + beta-D-GlcNAc-(1-&gt;4)-Mur2Ac(oyl-L-Ala-gamma-D-Glu-L-Lys-D-Ala-D-Ala)-di-trans,octa-cis-undecaprenyl diphosphate = [GlcNAc-(1-&gt;4)-Mur2Ac(oyl-L-Ala-gamma-D-Glu-L-Lys-D-Ala-D-Ala)](n+1)-di-trans,octa-cis-undecaprenyl diphosphate + di-trans,octa-cis-undecaprenyl diphosphate + H(+)</text>
        <dbReference type="Rhea" id="RHEA:23708"/>
        <dbReference type="Rhea" id="RHEA-COMP:9602"/>
        <dbReference type="Rhea" id="RHEA-COMP:9603"/>
        <dbReference type="ChEBI" id="CHEBI:15378"/>
        <dbReference type="ChEBI" id="CHEBI:58405"/>
        <dbReference type="ChEBI" id="CHEBI:60033"/>
        <dbReference type="ChEBI" id="CHEBI:78435"/>
        <dbReference type="EC" id="2.4.99.28"/>
    </reaction>
</comment>
<feature type="transmembrane region" description="Helical" evidence="16">
    <location>
        <begin position="60"/>
        <end position="81"/>
    </location>
</feature>
<dbReference type="NCBIfam" id="TIGR02074">
    <property type="entry name" value="PBP_1a_fam"/>
    <property type="match status" value="1"/>
</dbReference>
<keyword evidence="5" id="KW-0645">Protease</keyword>
<keyword evidence="16" id="KW-0472">Membrane</keyword>
<evidence type="ECO:0000256" key="13">
    <source>
        <dbReference type="ARBA" id="ARBA00034000"/>
    </source>
</evidence>
<evidence type="ECO:0000259" key="18">
    <source>
        <dbReference type="Pfam" id="PF00912"/>
    </source>
</evidence>
<comment type="catalytic activity">
    <reaction evidence="13">
        <text>Preferential cleavage: (Ac)2-L-Lys-D-Ala-|-D-Ala. Also transpeptidation of peptidyl-alanyl moieties that are N-acyl substituents of D-alanine.</text>
        <dbReference type="EC" id="3.4.16.4"/>
    </reaction>
</comment>
<dbReference type="InterPro" id="IPR012338">
    <property type="entry name" value="Beta-lactam/transpept-like"/>
</dbReference>
<feature type="compositionally biased region" description="Basic residues" evidence="15">
    <location>
        <begin position="37"/>
        <end position="50"/>
    </location>
</feature>
<keyword evidence="9" id="KW-0133">Cell shape</keyword>
<keyword evidence="7" id="KW-0808">Transferase</keyword>
<sequence>MILAGRGAGSGRNSSNGGRRGVQGGRRDDYRDEPPPRRRAQARPAKGRGKRGRGFFGTMFYWGAVLVLWMGVFAVGVFIWVASDLPDPEALWKKTDRPSITYIDINGAVVDRRGAPDSPPVDLKSLPPYVPQAVLAIEDRKFYRHWGFDFEGLARAFYVNARAGRVVQGGSTLTQQLAKNLFLSSEQSLKRKAQELLLSVWLESRFSKDEILALYLARVYFGSGAYGIDEAARRYFDKTPQNLTISEAALLAGLLKAPSRFNPVSSAQRAAERATVVLDVMEAQNVITRQQRLAAVREPLRFVPTSRGGGAAYFLDWIAEDVGAIVGEPEEDIIVETTLDMSAQTAAENAIVQELGQNGRAMRMGQGALVAFAGDGGVRAMVGGRNYQESEFNRVTDAKRQPGSAFKPFVYLASMERGETPFSVRVDGPIKVGSWAPQNYDGKFHGAMPLISAFSRSINTVAVGLGEEVGRDSVIRAARRLGVRSRLDPQPTLALGTEVLTPLELSAAYVPFANGGMAVTPYGFKRIRTRSGKILWERTPPAPRRVIEDGPLRNMNLMFAQVVSAGTARAAQLPDRPVGGKTGTTSDYADAWFIGFTGGYVAGVWVGNDDFTQKTNRVTGGSAPARIWRNFMGSAMKGVAPRGFALPLTPPPDPGALSEPTDENVETLPVDPIDAAATGDLPKPAAPDGKGEAQPAANPNPAPRTTPETRTLDEIVRDVQARPQEASGPPR</sequence>
<dbReference type="GO" id="GO:0008360">
    <property type="term" value="P:regulation of cell shape"/>
    <property type="evidence" value="ECO:0007669"/>
    <property type="project" value="UniProtKB-KW"/>
</dbReference>
<dbReference type="FunFam" id="1.10.3810.10:FF:000001">
    <property type="entry name" value="Penicillin-binding protein 1A"/>
    <property type="match status" value="1"/>
</dbReference>
<evidence type="ECO:0000256" key="6">
    <source>
        <dbReference type="ARBA" id="ARBA00022676"/>
    </source>
</evidence>
<dbReference type="UniPathway" id="UPA00219"/>
<dbReference type="PANTHER" id="PTHR32282">
    <property type="entry name" value="BINDING PROTEIN TRANSPEPTIDASE, PUTATIVE-RELATED"/>
    <property type="match status" value="1"/>
</dbReference>